<dbReference type="InterPro" id="IPR042095">
    <property type="entry name" value="SUMF_sf"/>
</dbReference>
<dbReference type="Pfam" id="PF00069">
    <property type="entry name" value="Pkinase"/>
    <property type="match status" value="1"/>
</dbReference>
<dbReference type="InterPro" id="IPR011009">
    <property type="entry name" value="Kinase-like_dom_sf"/>
</dbReference>
<keyword evidence="3" id="KW-0418">Kinase</keyword>
<feature type="region of interest" description="Disordered" evidence="5">
    <location>
        <begin position="119"/>
        <end position="152"/>
    </location>
</feature>
<protein>
    <recommendedName>
        <fullName evidence="6">Protein kinase domain-containing protein</fullName>
    </recommendedName>
</protein>
<feature type="compositionally biased region" description="Low complexity" evidence="5">
    <location>
        <begin position="121"/>
        <end position="139"/>
    </location>
</feature>
<dbReference type="Proteomes" id="UP000019678">
    <property type="component" value="Unassembled WGS sequence"/>
</dbReference>
<dbReference type="Gene3D" id="3.30.200.20">
    <property type="entry name" value="Phosphorylase Kinase, domain 1"/>
    <property type="match status" value="1"/>
</dbReference>
<evidence type="ECO:0000256" key="1">
    <source>
        <dbReference type="ARBA" id="ARBA00022679"/>
    </source>
</evidence>
<dbReference type="RefSeq" id="WP_231511217.1">
    <property type="nucleotide sequence ID" value="NZ_ASRX01000011.1"/>
</dbReference>
<dbReference type="GO" id="GO:0005524">
    <property type="term" value="F:ATP binding"/>
    <property type="evidence" value="ECO:0007669"/>
    <property type="project" value="UniProtKB-KW"/>
</dbReference>
<evidence type="ECO:0000256" key="4">
    <source>
        <dbReference type="ARBA" id="ARBA00022840"/>
    </source>
</evidence>
<keyword evidence="8" id="KW-1185">Reference proteome</keyword>
<proteinExistence type="predicted"/>
<dbReference type="eggNOG" id="COG1262">
    <property type="taxonomic scope" value="Bacteria"/>
</dbReference>
<name>A0A017TD64_9BACT</name>
<dbReference type="PANTHER" id="PTHR43289:SF6">
    <property type="entry name" value="SERINE_THREONINE-PROTEIN KINASE NEKL-3"/>
    <property type="match status" value="1"/>
</dbReference>
<dbReference type="AlphaFoldDB" id="A0A017TD64"/>
<dbReference type="Gene3D" id="1.10.510.10">
    <property type="entry name" value="Transferase(Phosphotransferase) domain 1"/>
    <property type="match status" value="1"/>
</dbReference>
<evidence type="ECO:0000259" key="6">
    <source>
        <dbReference type="PROSITE" id="PS50011"/>
    </source>
</evidence>
<keyword evidence="4" id="KW-0067">ATP-binding</keyword>
<dbReference type="SUPFAM" id="SSF56112">
    <property type="entry name" value="Protein kinase-like (PK-like)"/>
    <property type="match status" value="1"/>
</dbReference>
<dbReference type="STRING" id="1192034.CAP_0712"/>
<keyword evidence="1" id="KW-0808">Transferase</keyword>
<feature type="domain" description="Protein kinase" evidence="6">
    <location>
        <begin position="16"/>
        <end position="363"/>
    </location>
</feature>
<dbReference type="InterPro" id="IPR005532">
    <property type="entry name" value="SUMF_dom"/>
</dbReference>
<accession>A0A017TD64</accession>
<dbReference type="SUPFAM" id="SSF56436">
    <property type="entry name" value="C-type lectin-like"/>
    <property type="match status" value="1"/>
</dbReference>
<gene>
    <name evidence="7" type="ORF">CAP_0712</name>
</gene>
<evidence type="ECO:0000256" key="3">
    <source>
        <dbReference type="ARBA" id="ARBA00022777"/>
    </source>
</evidence>
<evidence type="ECO:0000256" key="2">
    <source>
        <dbReference type="ARBA" id="ARBA00022741"/>
    </source>
</evidence>
<organism evidence="7 8">
    <name type="scientific">Chondromyces apiculatus DSM 436</name>
    <dbReference type="NCBI Taxonomy" id="1192034"/>
    <lineage>
        <taxon>Bacteria</taxon>
        <taxon>Pseudomonadati</taxon>
        <taxon>Myxococcota</taxon>
        <taxon>Polyangia</taxon>
        <taxon>Polyangiales</taxon>
        <taxon>Polyangiaceae</taxon>
        <taxon>Chondromyces</taxon>
    </lineage>
</organism>
<dbReference type="GO" id="GO:0004674">
    <property type="term" value="F:protein serine/threonine kinase activity"/>
    <property type="evidence" value="ECO:0007669"/>
    <property type="project" value="TreeGrafter"/>
</dbReference>
<dbReference type="Gene3D" id="3.90.1580.10">
    <property type="entry name" value="paralog of FGE (formylglycine-generating enzyme)"/>
    <property type="match status" value="1"/>
</dbReference>
<feature type="region of interest" description="Disordered" evidence="5">
    <location>
        <begin position="206"/>
        <end position="234"/>
    </location>
</feature>
<feature type="compositionally biased region" description="Pro residues" evidence="5">
    <location>
        <begin position="140"/>
        <end position="149"/>
    </location>
</feature>
<sequence>MTSAARPRGVPLSDRYEDLGRIARGGMGDVRRVHDHIMQRTLAMKILPWEMLDSPRDRARFLNEARMTAALQHPGVIPVHDCGELPDGRVWFTMKEVRGRTLRQVLEDLHGPSNAALQITARASPLDPRAPRAPRAPSESAPPPQPNGPSAPALRRVVDLFLRACEAVAYAHSVGIVHRDLKPDNIMIGEFGEVLVLDWGLAKRVGDGHSDHPAPPSAEQPAAITSRDGQPRDGQLTMLAPMCQDDAGDDYAQLTLPGEIMGTLAYMPPEQARGELRRICAATDVYALGAVLYELLAGRPPFTGSSAAIWAALLSGPPPPLEEVTSAPPSLELSAVCARALSREPHDRFPTAGALAAEIRSWLDGAHRRERALTIVAEAQAETPRIAALRARAETLRAEARTLLGQLRPYDPSSAKATGWRAEDEAERLESEASVAELAWLQTLRAALNEAPDLPEAHEVLADHYHLRLLAAEEARDARAAAGYEALLRLHDRGRHASVLAGDGALTLLTDAAGAEVTAHRYVERDRILTPEPAHALGRTPLRAASLPRGSYLLCIRAPGREEVRYPVLIGRGEHWDGTRPGDTAPHPVHLPRTGDIEADSVYVPAGWFVSGGDPEAGESLPRRRLWVDALIVQRHPVTNAQYLDFLNDLLARGAESEALAACPRAPMGRVSHGEDALAYERDADGRFHLPAHASPAERRWPVAFVDWRSATRYARWMAERTGKPWRLLGELEWEKAARGVDGRCMPWGDHMEPTWACIIGSHEGVAGRAPVDEYPIDASPYGVRGVTGNVRDWCANVWRHEGPVVEGGVVLPDVAALGDTDLRAVRGGAWMSPPPLCRLAGRFATPPGDRYGGIGFRLARSLVGA</sequence>
<dbReference type="SMART" id="SM00220">
    <property type="entry name" value="S_TKc"/>
    <property type="match status" value="1"/>
</dbReference>
<reference evidence="7 8" key="1">
    <citation type="submission" date="2013-05" db="EMBL/GenBank/DDBJ databases">
        <title>Genome assembly of Chondromyces apiculatus DSM 436.</title>
        <authorList>
            <person name="Sharma G."/>
            <person name="Khatri I."/>
            <person name="Kaur C."/>
            <person name="Mayilraj S."/>
            <person name="Subramanian S."/>
        </authorList>
    </citation>
    <scope>NUCLEOTIDE SEQUENCE [LARGE SCALE GENOMIC DNA]</scope>
    <source>
        <strain evidence="7 8">DSM 436</strain>
    </source>
</reference>
<evidence type="ECO:0000256" key="5">
    <source>
        <dbReference type="SAM" id="MobiDB-lite"/>
    </source>
</evidence>
<dbReference type="EMBL" id="ASRX01000011">
    <property type="protein sequence ID" value="EYF07233.1"/>
    <property type="molecule type" value="Genomic_DNA"/>
</dbReference>
<dbReference type="PROSITE" id="PS50011">
    <property type="entry name" value="PROTEIN_KINASE_DOM"/>
    <property type="match status" value="1"/>
</dbReference>
<dbReference type="eggNOG" id="COG0515">
    <property type="taxonomic scope" value="Bacteria"/>
</dbReference>
<dbReference type="CDD" id="cd14014">
    <property type="entry name" value="STKc_PknB_like"/>
    <property type="match status" value="1"/>
</dbReference>
<dbReference type="InterPro" id="IPR008271">
    <property type="entry name" value="Ser/Thr_kinase_AS"/>
</dbReference>
<evidence type="ECO:0000313" key="7">
    <source>
        <dbReference type="EMBL" id="EYF07233.1"/>
    </source>
</evidence>
<dbReference type="InterPro" id="IPR016187">
    <property type="entry name" value="CTDL_fold"/>
</dbReference>
<evidence type="ECO:0000313" key="8">
    <source>
        <dbReference type="Proteomes" id="UP000019678"/>
    </source>
</evidence>
<dbReference type="InterPro" id="IPR000719">
    <property type="entry name" value="Prot_kinase_dom"/>
</dbReference>
<dbReference type="Pfam" id="PF03781">
    <property type="entry name" value="FGE-sulfatase"/>
    <property type="match status" value="1"/>
</dbReference>
<comment type="caution">
    <text evidence="7">The sequence shown here is derived from an EMBL/GenBank/DDBJ whole genome shotgun (WGS) entry which is preliminary data.</text>
</comment>
<keyword evidence="2" id="KW-0547">Nucleotide-binding</keyword>
<dbReference type="PANTHER" id="PTHR43289">
    <property type="entry name" value="MITOGEN-ACTIVATED PROTEIN KINASE KINASE KINASE 20-RELATED"/>
    <property type="match status" value="1"/>
</dbReference>
<dbReference type="PROSITE" id="PS00108">
    <property type="entry name" value="PROTEIN_KINASE_ST"/>
    <property type="match status" value="1"/>
</dbReference>